<keyword evidence="5" id="KW-0539">Nucleus</keyword>
<evidence type="ECO:0000256" key="3">
    <source>
        <dbReference type="ARBA" id="ARBA00023125"/>
    </source>
</evidence>
<evidence type="ECO:0000256" key="1">
    <source>
        <dbReference type="ARBA" id="ARBA00004123"/>
    </source>
</evidence>
<dbReference type="Proteomes" id="UP000636709">
    <property type="component" value="Unassembled WGS sequence"/>
</dbReference>
<dbReference type="PANTHER" id="PTHR31140">
    <property type="entry name" value="B3 DOMAIN-CONTAINING TRANSCRIPTION FACTOR ABI3"/>
    <property type="match status" value="1"/>
</dbReference>
<dbReference type="SUPFAM" id="SSF101936">
    <property type="entry name" value="DNA-binding pseudobarrel domain"/>
    <property type="match status" value="1"/>
</dbReference>
<evidence type="ECO:0000259" key="7">
    <source>
        <dbReference type="PROSITE" id="PS50863"/>
    </source>
</evidence>
<evidence type="ECO:0000313" key="8">
    <source>
        <dbReference type="EMBL" id="KAF8651695.1"/>
    </source>
</evidence>
<keyword evidence="9" id="KW-1185">Reference proteome</keyword>
<organism evidence="8 9">
    <name type="scientific">Digitaria exilis</name>
    <dbReference type="NCBI Taxonomy" id="1010633"/>
    <lineage>
        <taxon>Eukaryota</taxon>
        <taxon>Viridiplantae</taxon>
        <taxon>Streptophyta</taxon>
        <taxon>Embryophyta</taxon>
        <taxon>Tracheophyta</taxon>
        <taxon>Spermatophyta</taxon>
        <taxon>Magnoliopsida</taxon>
        <taxon>Liliopsida</taxon>
        <taxon>Poales</taxon>
        <taxon>Poaceae</taxon>
        <taxon>PACMAD clade</taxon>
        <taxon>Panicoideae</taxon>
        <taxon>Panicodae</taxon>
        <taxon>Paniceae</taxon>
        <taxon>Anthephorinae</taxon>
        <taxon>Digitaria</taxon>
    </lineage>
</organism>
<dbReference type="GO" id="GO:0003700">
    <property type="term" value="F:DNA-binding transcription factor activity"/>
    <property type="evidence" value="ECO:0007669"/>
    <property type="project" value="InterPro"/>
</dbReference>
<gene>
    <name evidence="8" type="ORF">HU200_063208</name>
</gene>
<feature type="domain" description="TF-B3" evidence="7">
    <location>
        <begin position="452"/>
        <end position="558"/>
    </location>
</feature>
<evidence type="ECO:0000256" key="5">
    <source>
        <dbReference type="ARBA" id="ARBA00023242"/>
    </source>
</evidence>
<evidence type="ECO:0000313" key="9">
    <source>
        <dbReference type="Proteomes" id="UP000636709"/>
    </source>
</evidence>
<keyword evidence="4" id="KW-0804">Transcription</keyword>
<accession>A0A835DZ99</accession>
<dbReference type="Pfam" id="PF02362">
    <property type="entry name" value="B3"/>
    <property type="match status" value="1"/>
</dbReference>
<feature type="region of interest" description="Disordered" evidence="6">
    <location>
        <begin position="278"/>
        <end position="439"/>
    </location>
</feature>
<proteinExistence type="predicted"/>
<dbReference type="Gene3D" id="2.40.330.10">
    <property type="entry name" value="DNA-binding pseudobarrel domain"/>
    <property type="match status" value="1"/>
</dbReference>
<dbReference type="EMBL" id="JACEFO010002676">
    <property type="protein sequence ID" value="KAF8651695.1"/>
    <property type="molecule type" value="Genomic_DNA"/>
</dbReference>
<dbReference type="PROSITE" id="PS50863">
    <property type="entry name" value="B3"/>
    <property type="match status" value="1"/>
</dbReference>
<feature type="compositionally biased region" description="Acidic residues" evidence="6">
    <location>
        <begin position="380"/>
        <end position="400"/>
    </location>
</feature>
<evidence type="ECO:0000256" key="4">
    <source>
        <dbReference type="ARBA" id="ARBA00023163"/>
    </source>
</evidence>
<reference evidence="8" key="1">
    <citation type="submission" date="2020-07" db="EMBL/GenBank/DDBJ databases">
        <title>Genome sequence and genetic diversity analysis of an under-domesticated orphan crop, white fonio (Digitaria exilis).</title>
        <authorList>
            <person name="Bennetzen J.L."/>
            <person name="Chen S."/>
            <person name="Ma X."/>
            <person name="Wang X."/>
            <person name="Yssel A.E.J."/>
            <person name="Chaluvadi S.R."/>
            <person name="Johnson M."/>
            <person name="Gangashetty P."/>
            <person name="Hamidou F."/>
            <person name="Sanogo M.D."/>
            <person name="Zwaenepoel A."/>
            <person name="Wallace J."/>
            <person name="Van De Peer Y."/>
            <person name="Van Deynze A."/>
        </authorList>
    </citation>
    <scope>NUCLEOTIDE SEQUENCE</scope>
    <source>
        <tissue evidence="8">Leaves</tissue>
    </source>
</reference>
<evidence type="ECO:0000256" key="2">
    <source>
        <dbReference type="ARBA" id="ARBA00023015"/>
    </source>
</evidence>
<dbReference type="AlphaFoldDB" id="A0A835DZ99"/>
<protein>
    <recommendedName>
        <fullName evidence="7">TF-B3 domain-containing protein</fullName>
    </recommendedName>
</protein>
<dbReference type="CDD" id="cd10017">
    <property type="entry name" value="B3_DNA"/>
    <property type="match status" value="1"/>
</dbReference>
<sequence length="804" mass="87425">MQHLVHSSECVAVAPGKIQLGRLAFSRSCSFFLVSLSLPHSSRPGHAHYAAHPSPRCNAIQQSQTKATGWPFFSPRALFGSPATKFDDLHLHVYARPPSAFAVEPPEPVVGTVQPIDASERVLGGLALAFPLHPALRLQQQPVPPQLGLKKLGSAHHERTLDVVWYPGISKAFLAALPQRGIFLLGREGKGGCMDSWIWQCLSPLPPQLTSLPSPSCANAGKLAAFPHLALPSPSKRHYSLERETTTLNYQTTHFLSPSHRFCLLFLRRAAEIDRSIPPSTRARSMRAPEADESLPLAAESNSPAARRREKGGRGRQIGVIPRPPPLHSLPSKQPSQQPPPRVASRPPQQGQPLARKGRHPIETTRRPRARPSSSRFLKEEDEEEEQEPEEEEDEDEEASPSEIPFMTAAATGGAAAASPSSSSPPAADGAGASGSGGGDVEVEVIEKEHMFDKVVTPSDVGKLNRLVIPKQHAEKYFPLDAAGNEKGLLLSFEDRAGKLWRFRYSYWNSSQSYVMTKGWSRFVKEKRLDAGDTVSFCRGAGDAAARNRLFIDWKRRADSRDPHGRMPRLPLPMAPLASPYGPWGGGAGGFFMPPAPPATLYEHHRFRQGLDFRNINAAAAPARQLLFFGSAGMPPARASMPPPPPPPLPPMHNIMMVQQPNPAMATAALPPMVLDSVPLVNSPTAAAKRVRLFGVNLDNPQPTGGGGGESSQDTNALSLRMPGWQRLRFLESPQHGAASAAGAESSAASSPEKRTRHWISIYEMDCSIDPSGDLVDGFGAYKRKVEQFSFRLLPSSSSNFFTF</sequence>
<dbReference type="PANTHER" id="PTHR31140:SF2">
    <property type="entry name" value="B3 DOMAIN-CONTAINING TRANSCRIPTION FACTOR NGA2"/>
    <property type="match status" value="1"/>
</dbReference>
<dbReference type="SMART" id="SM01019">
    <property type="entry name" value="B3"/>
    <property type="match status" value="1"/>
</dbReference>
<feature type="compositionally biased region" description="Low complexity" evidence="6">
    <location>
        <begin position="408"/>
        <end position="431"/>
    </location>
</feature>
<dbReference type="GO" id="GO:0003677">
    <property type="term" value="F:DNA binding"/>
    <property type="evidence" value="ECO:0007669"/>
    <property type="project" value="UniProtKB-KW"/>
</dbReference>
<comment type="caution">
    <text evidence="8">The sequence shown here is derived from an EMBL/GenBank/DDBJ whole genome shotgun (WGS) entry which is preliminary data.</text>
</comment>
<keyword evidence="3" id="KW-0238">DNA-binding</keyword>
<keyword evidence="2" id="KW-0805">Transcription regulation</keyword>
<dbReference type="FunFam" id="2.40.330.10:FF:000002">
    <property type="entry name" value="B3 domain-containing protein"/>
    <property type="match status" value="1"/>
</dbReference>
<dbReference type="InterPro" id="IPR044800">
    <property type="entry name" value="LEC2-like"/>
</dbReference>
<dbReference type="InterPro" id="IPR015300">
    <property type="entry name" value="DNA-bd_pseudobarrel_sf"/>
</dbReference>
<comment type="subcellular location">
    <subcellularLocation>
        <location evidence="1">Nucleus</location>
    </subcellularLocation>
</comment>
<dbReference type="InterPro" id="IPR003340">
    <property type="entry name" value="B3_DNA-bd"/>
</dbReference>
<dbReference type="OrthoDB" id="2020802at2759"/>
<dbReference type="GO" id="GO:0005634">
    <property type="term" value="C:nucleus"/>
    <property type="evidence" value="ECO:0007669"/>
    <property type="project" value="UniProtKB-SubCell"/>
</dbReference>
<evidence type="ECO:0000256" key="6">
    <source>
        <dbReference type="SAM" id="MobiDB-lite"/>
    </source>
</evidence>
<name>A0A835DZ99_9POAL</name>